<dbReference type="InterPro" id="IPR003593">
    <property type="entry name" value="AAA+_ATPase"/>
</dbReference>
<dbReference type="PANTHER" id="PTHR30486">
    <property type="entry name" value="TWITCHING MOTILITY PROTEIN PILT"/>
    <property type="match status" value="1"/>
</dbReference>
<dbReference type="InterPro" id="IPR050921">
    <property type="entry name" value="T4SS_GSP_E_ATPase"/>
</dbReference>
<dbReference type="Gene3D" id="3.40.50.300">
    <property type="entry name" value="P-loop containing nucleotide triphosphate hydrolases"/>
    <property type="match status" value="1"/>
</dbReference>
<dbReference type="CDD" id="cd01130">
    <property type="entry name" value="VirB11-like_ATPase"/>
    <property type="match status" value="1"/>
</dbReference>
<dbReference type="InterPro" id="IPR014155">
    <property type="entry name" value="VirB11"/>
</dbReference>
<dbReference type="GO" id="GO:0043684">
    <property type="term" value="C:type IV secretion system complex"/>
    <property type="evidence" value="ECO:0007669"/>
    <property type="project" value="InterPro"/>
</dbReference>
<dbReference type="EMBL" id="QFPP01000037">
    <property type="protein sequence ID" value="PZQ76890.1"/>
    <property type="molecule type" value="Genomic_DNA"/>
</dbReference>
<dbReference type="Gene3D" id="3.30.450.90">
    <property type="match status" value="1"/>
</dbReference>
<name>A0A2W5SQ23_VARPD</name>
<dbReference type="Proteomes" id="UP000249135">
    <property type="component" value="Unassembled WGS sequence"/>
</dbReference>
<dbReference type="GO" id="GO:0016887">
    <property type="term" value="F:ATP hydrolysis activity"/>
    <property type="evidence" value="ECO:0007669"/>
    <property type="project" value="InterPro"/>
</dbReference>
<evidence type="ECO:0000256" key="1">
    <source>
        <dbReference type="ARBA" id="ARBA00006611"/>
    </source>
</evidence>
<accession>A0A2W5SQ23</accession>
<organism evidence="3 4">
    <name type="scientific">Variovorax paradoxus</name>
    <dbReference type="NCBI Taxonomy" id="34073"/>
    <lineage>
        <taxon>Bacteria</taxon>
        <taxon>Pseudomonadati</taxon>
        <taxon>Pseudomonadota</taxon>
        <taxon>Betaproteobacteria</taxon>
        <taxon>Burkholderiales</taxon>
        <taxon>Comamonadaceae</taxon>
        <taxon>Variovorax</taxon>
    </lineage>
</organism>
<dbReference type="AlphaFoldDB" id="A0A2W5SQ23"/>
<dbReference type="GO" id="GO:0044097">
    <property type="term" value="P:secretion by the type IV secretion system"/>
    <property type="evidence" value="ECO:0007669"/>
    <property type="project" value="InterPro"/>
</dbReference>
<dbReference type="SUPFAM" id="SSF52540">
    <property type="entry name" value="P-loop containing nucleoside triphosphate hydrolases"/>
    <property type="match status" value="1"/>
</dbReference>
<sequence length="348" mass="38964">MTNLKMVPDEERNVLSRDASVELFLTPFNELREDPAVTEIAVNDAGRVWYEKNSVWKSMAMEKVTESHIQRLGGAVATYSAQRWDRTAPLLSTALPDGARIQLVHDPVVEAGRASFTLRKPSKHQKTLDQFAQEGLFERVRPVAHSLQEDEIKLQKLLHDGNVEQFLRMAVHTRKNIVVAGATGSGKTTFMKGLAREIPLSERLITIEDARELYLPHENVVNLLYSKGEQSTTKVGPKDLLQSCLRMKPDRILLAEVRGDECLYYVRNAASGHPGSMTSCHAGTPALAFEQMAIMIQDSPGGANLTFDVIKRLLVLTIDIVIQFQNHGGSRFISEIYYEPEKRLKASL</sequence>
<dbReference type="Pfam" id="PF00437">
    <property type="entry name" value="T2SSE"/>
    <property type="match status" value="1"/>
</dbReference>
<evidence type="ECO:0000313" key="3">
    <source>
        <dbReference type="EMBL" id="PZQ76890.1"/>
    </source>
</evidence>
<dbReference type="InterPro" id="IPR001482">
    <property type="entry name" value="T2SS/T4SS_dom"/>
</dbReference>
<feature type="domain" description="AAA+ ATPase" evidence="2">
    <location>
        <begin position="173"/>
        <end position="328"/>
    </location>
</feature>
<reference evidence="3 4" key="1">
    <citation type="submission" date="2017-08" db="EMBL/GenBank/DDBJ databases">
        <title>Infants hospitalized years apart are colonized by the same room-sourced microbial strains.</title>
        <authorList>
            <person name="Brooks B."/>
            <person name="Olm M.R."/>
            <person name="Firek B.A."/>
            <person name="Baker R."/>
            <person name="Thomas B.C."/>
            <person name="Morowitz M.J."/>
            <person name="Banfield J.F."/>
        </authorList>
    </citation>
    <scope>NUCLEOTIDE SEQUENCE [LARGE SCALE GENOMIC DNA]</scope>
    <source>
        <strain evidence="3">S2_005_003_R2_41</strain>
    </source>
</reference>
<evidence type="ECO:0000313" key="4">
    <source>
        <dbReference type="Proteomes" id="UP000249135"/>
    </source>
</evidence>
<gene>
    <name evidence="3" type="primary">virB11</name>
    <name evidence="3" type="ORF">DI563_05735</name>
</gene>
<dbReference type="SMART" id="SM00382">
    <property type="entry name" value="AAA"/>
    <property type="match status" value="1"/>
</dbReference>
<dbReference type="PANTHER" id="PTHR30486:SF6">
    <property type="entry name" value="TYPE IV PILUS RETRACTATION ATPASE PILT"/>
    <property type="match status" value="1"/>
</dbReference>
<dbReference type="NCBIfam" id="TIGR02788">
    <property type="entry name" value="VirB11"/>
    <property type="match status" value="1"/>
</dbReference>
<dbReference type="InterPro" id="IPR027417">
    <property type="entry name" value="P-loop_NTPase"/>
</dbReference>
<proteinExistence type="inferred from homology"/>
<protein>
    <submittedName>
        <fullName evidence="3">P-type DNA transfer ATPase VirB11</fullName>
    </submittedName>
</protein>
<comment type="caution">
    <text evidence="3">The sequence shown here is derived from an EMBL/GenBank/DDBJ whole genome shotgun (WGS) entry which is preliminary data.</text>
</comment>
<comment type="similarity">
    <text evidence="1">Belongs to the GSP E family.</text>
</comment>
<evidence type="ECO:0000259" key="2">
    <source>
        <dbReference type="SMART" id="SM00382"/>
    </source>
</evidence>